<evidence type="ECO:0000313" key="4">
    <source>
        <dbReference type="Proteomes" id="UP000597762"/>
    </source>
</evidence>
<dbReference type="Proteomes" id="UP000597762">
    <property type="component" value="Unassembled WGS sequence"/>
</dbReference>
<dbReference type="EMBL" id="CAHIKZ030001558">
    <property type="protein sequence ID" value="CAE1268194.1"/>
    <property type="molecule type" value="Genomic_DNA"/>
</dbReference>
<feature type="compositionally biased region" description="Basic and acidic residues" evidence="1">
    <location>
        <begin position="113"/>
        <end position="136"/>
    </location>
</feature>
<dbReference type="InterPro" id="IPR031419">
    <property type="entry name" value="RAD51_interact"/>
</dbReference>
<organism evidence="3 4">
    <name type="scientific">Acanthosepion pharaonis</name>
    <name type="common">Pharaoh cuttlefish</name>
    <name type="synonym">Sepia pharaonis</name>
    <dbReference type="NCBI Taxonomy" id="158019"/>
    <lineage>
        <taxon>Eukaryota</taxon>
        <taxon>Metazoa</taxon>
        <taxon>Spiralia</taxon>
        <taxon>Lophotrochozoa</taxon>
        <taxon>Mollusca</taxon>
        <taxon>Cephalopoda</taxon>
        <taxon>Coleoidea</taxon>
        <taxon>Decapodiformes</taxon>
        <taxon>Sepiida</taxon>
        <taxon>Sepiina</taxon>
        <taxon>Sepiidae</taxon>
        <taxon>Acanthosepion</taxon>
    </lineage>
</organism>
<protein>
    <submittedName>
        <fullName evidence="3">RAD51AP1</fullName>
    </submittedName>
</protein>
<feature type="compositionally biased region" description="Polar residues" evidence="1">
    <location>
        <begin position="280"/>
        <end position="307"/>
    </location>
</feature>
<evidence type="ECO:0000256" key="1">
    <source>
        <dbReference type="SAM" id="MobiDB-lite"/>
    </source>
</evidence>
<dbReference type="OrthoDB" id="6162659at2759"/>
<dbReference type="Pfam" id="PF15696">
    <property type="entry name" value="RAD51_interact"/>
    <property type="match status" value="1"/>
</dbReference>
<feature type="compositionally biased region" description="Polar residues" evidence="1">
    <location>
        <begin position="146"/>
        <end position="163"/>
    </location>
</feature>
<comment type="caution">
    <text evidence="3">The sequence shown here is derived from an EMBL/GenBank/DDBJ whole genome shotgun (WGS) entry which is preliminary data.</text>
</comment>
<feature type="compositionally biased region" description="Basic residues" evidence="1">
    <location>
        <begin position="1"/>
        <end position="11"/>
    </location>
</feature>
<gene>
    <name evidence="3" type="ORF">SPHA_36002</name>
</gene>
<feature type="compositionally biased region" description="Acidic residues" evidence="1">
    <location>
        <begin position="210"/>
        <end position="234"/>
    </location>
</feature>
<feature type="compositionally biased region" description="Low complexity" evidence="1">
    <location>
        <begin position="103"/>
        <end position="112"/>
    </location>
</feature>
<dbReference type="AlphaFoldDB" id="A0A812CJV5"/>
<name>A0A812CJV5_ACAPH</name>
<feature type="region of interest" description="Disordered" evidence="1">
    <location>
        <begin position="1"/>
        <end position="307"/>
    </location>
</feature>
<feature type="domain" description="RAD51 interacting motif" evidence="2">
    <location>
        <begin position="357"/>
        <end position="373"/>
    </location>
</feature>
<sequence>MTGRRSGRVKKHFDYSSFLENEKSDESDDDFVGSSAPPLKKSKSSQEEKIKKSENTLTPEKQKHSNANKSTKSKRKKLDEKLFERDIKMAMELSMQNADPENSLESKTSSCETKSEANETSPHKELLYLSRHDIHSPPKSPPVLTLSGSNKNNGQTKSHTNEQPVMPVLTPIMDGPSDDIEFLGLADEEEKKTNLNRRTSGRTAKKIIEFEPEDSNDDDSEFENQESNSEENSDFEEKPKNKKKKQVLSTKSKKENRNHLACTNLSQVQKKTEAKKSVLSPLSSAPAQRSTNSIKTVQKSPPSTENINVTSSININRKTTSEQVAPAKLTPRILTWNPFGKSAGNITNLASPPSIRRLGLSRNQKVKPLHPALKVNH</sequence>
<feature type="compositionally biased region" description="Basic and acidic residues" evidence="1">
    <location>
        <begin position="77"/>
        <end position="89"/>
    </location>
</feature>
<evidence type="ECO:0000259" key="2">
    <source>
        <dbReference type="Pfam" id="PF15696"/>
    </source>
</evidence>
<reference evidence="3" key="1">
    <citation type="submission" date="2021-01" db="EMBL/GenBank/DDBJ databases">
        <authorList>
            <person name="Li R."/>
            <person name="Bekaert M."/>
        </authorList>
    </citation>
    <scope>NUCLEOTIDE SEQUENCE</scope>
    <source>
        <strain evidence="3">Farmed</strain>
    </source>
</reference>
<proteinExistence type="predicted"/>
<feature type="compositionally biased region" description="Polar residues" evidence="1">
    <location>
        <begin position="55"/>
        <end position="70"/>
    </location>
</feature>
<keyword evidence="4" id="KW-1185">Reference proteome</keyword>
<feature type="compositionally biased region" description="Basic and acidic residues" evidence="1">
    <location>
        <begin position="44"/>
        <end position="54"/>
    </location>
</feature>
<accession>A0A812CJV5</accession>
<evidence type="ECO:0000313" key="3">
    <source>
        <dbReference type="EMBL" id="CAE1268194.1"/>
    </source>
</evidence>